<dbReference type="HAMAP" id="MF_00291_B">
    <property type="entry name" value="Ribosomal_uS2_B"/>
    <property type="match status" value="1"/>
</dbReference>
<accession>A0ABU0NF69</accession>
<evidence type="ECO:0000256" key="4">
    <source>
        <dbReference type="ARBA" id="ARBA00035256"/>
    </source>
</evidence>
<dbReference type="GO" id="GO:0005840">
    <property type="term" value="C:ribosome"/>
    <property type="evidence" value="ECO:0007669"/>
    <property type="project" value="UniProtKB-KW"/>
</dbReference>
<evidence type="ECO:0000313" key="9">
    <source>
        <dbReference type="Proteomes" id="UP001236620"/>
    </source>
</evidence>
<keyword evidence="3 5" id="KW-0687">Ribonucleoprotein</keyword>
<dbReference type="InterPro" id="IPR018130">
    <property type="entry name" value="Ribosomal_uS2_CS"/>
</dbReference>
<name>A0ABU0NF69_9MOLU</name>
<proteinExistence type="inferred from homology"/>
<evidence type="ECO:0000256" key="2">
    <source>
        <dbReference type="ARBA" id="ARBA00022980"/>
    </source>
</evidence>
<dbReference type="Gene3D" id="3.40.50.10490">
    <property type="entry name" value="Glucose-6-phosphate isomerase like protein, domain 1"/>
    <property type="match status" value="1"/>
</dbReference>
<dbReference type="InterPro" id="IPR023591">
    <property type="entry name" value="Ribosomal_uS2_flav_dom_sf"/>
</dbReference>
<comment type="caution">
    <text evidence="8">The sequence shown here is derived from an EMBL/GenBank/DDBJ whole genome shotgun (WGS) entry which is preliminary data.</text>
</comment>
<dbReference type="CDD" id="cd01425">
    <property type="entry name" value="RPS2"/>
    <property type="match status" value="1"/>
</dbReference>
<comment type="similarity">
    <text evidence="1 5 6">Belongs to the universal ribosomal protein uS2 family.</text>
</comment>
<evidence type="ECO:0000256" key="5">
    <source>
        <dbReference type="HAMAP-Rule" id="MF_00291"/>
    </source>
</evidence>
<dbReference type="EMBL" id="JAUSWP010000008">
    <property type="protein sequence ID" value="MDQ0568072.1"/>
    <property type="molecule type" value="Genomic_DNA"/>
</dbReference>
<gene>
    <name evidence="5" type="primary">rpsB</name>
    <name evidence="8" type="ORF">J2Z63_000721</name>
</gene>
<dbReference type="PROSITE" id="PS00963">
    <property type="entry name" value="RIBOSOMAL_S2_2"/>
    <property type="match status" value="1"/>
</dbReference>
<dbReference type="Proteomes" id="UP001236620">
    <property type="component" value="Unassembled WGS sequence"/>
</dbReference>
<dbReference type="PANTHER" id="PTHR12534:SF0">
    <property type="entry name" value="SMALL RIBOSOMAL SUBUNIT PROTEIN US2M"/>
    <property type="match status" value="1"/>
</dbReference>
<evidence type="ECO:0000313" key="8">
    <source>
        <dbReference type="EMBL" id="MDQ0568072.1"/>
    </source>
</evidence>
<dbReference type="SUPFAM" id="SSF52313">
    <property type="entry name" value="Ribosomal protein S2"/>
    <property type="match status" value="1"/>
</dbReference>
<dbReference type="PANTHER" id="PTHR12534">
    <property type="entry name" value="30S RIBOSOMAL PROTEIN S2 PROKARYOTIC AND ORGANELLAR"/>
    <property type="match status" value="1"/>
</dbReference>
<keyword evidence="2 5" id="KW-0689">Ribosomal protein</keyword>
<dbReference type="NCBIfam" id="TIGR01011">
    <property type="entry name" value="rpsB_bact"/>
    <property type="match status" value="1"/>
</dbReference>
<dbReference type="Gene3D" id="1.10.287.610">
    <property type="entry name" value="Helix hairpin bin"/>
    <property type="match status" value="1"/>
</dbReference>
<evidence type="ECO:0000256" key="3">
    <source>
        <dbReference type="ARBA" id="ARBA00023274"/>
    </source>
</evidence>
<evidence type="ECO:0000256" key="1">
    <source>
        <dbReference type="ARBA" id="ARBA00006242"/>
    </source>
</evidence>
<protein>
    <recommendedName>
        <fullName evidence="4 5">Small ribosomal subunit protein uS2</fullName>
    </recommendedName>
</protein>
<organism evidence="8 9">
    <name type="scientific">Mycoplasma yeatsii</name>
    <dbReference type="NCBI Taxonomy" id="51365"/>
    <lineage>
        <taxon>Bacteria</taxon>
        <taxon>Bacillati</taxon>
        <taxon>Mycoplasmatota</taxon>
        <taxon>Mollicutes</taxon>
        <taxon>Mycoplasmataceae</taxon>
        <taxon>Mycoplasma</taxon>
    </lineage>
</organism>
<feature type="region of interest" description="Disordered" evidence="7">
    <location>
        <begin position="259"/>
        <end position="288"/>
    </location>
</feature>
<reference evidence="8" key="1">
    <citation type="submission" date="2023-07" db="EMBL/GenBank/DDBJ databases">
        <title>Genomic Encyclopedia of Type Strains, Phase IV (KMG-IV): sequencing the most valuable type-strain genomes for metagenomic binning, comparative biology and taxonomic classification.</title>
        <authorList>
            <person name="Goeker M."/>
        </authorList>
    </citation>
    <scope>NUCLEOTIDE SEQUENCE [LARGE SCALE GENOMIC DNA]</scope>
    <source>
        <strain evidence="8">DSM 22019</strain>
    </source>
</reference>
<dbReference type="InterPro" id="IPR001865">
    <property type="entry name" value="Ribosomal_uS2"/>
</dbReference>
<dbReference type="InterPro" id="IPR005706">
    <property type="entry name" value="Ribosomal_uS2_bac/mit/plastid"/>
</dbReference>
<keyword evidence="9" id="KW-1185">Reference proteome</keyword>
<evidence type="ECO:0000256" key="7">
    <source>
        <dbReference type="SAM" id="MobiDB-lite"/>
    </source>
</evidence>
<sequence>MFELFWRNNKYLKERYKNMAKEITREELSAAGVQYGHQTKRWNPKMAPFIYGVKNKNHIIDLEKTVSQLAVAQKLLENLGSKQQKVLFVGTKRSGKNAVKEAALRSGNFYINNRWLGGTLTNLKTILIRIKALWEIEEEEKKGRLALRPKKEQIKILKEKAKLEKALGGIKQMHKLPAALVVVDPKGDEIAVHEARKLNIPVIAICDTNADPDMVTIAIPGNDDLQESVNIIVNTLVEAYAEGAQIKMTPSVLKTVAPKREPRAERQVKAEANVEAKVEEVSTEKEAK</sequence>
<evidence type="ECO:0000256" key="6">
    <source>
        <dbReference type="RuleBase" id="RU003631"/>
    </source>
</evidence>
<dbReference type="PRINTS" id="PR00395">
    <property type="entry name" value="RIBOSOMALS2"/>
</dbReference>
<dbReference type="Pfam" id="PF00318">
    <property type="entry name" value="Ribosomal_S2"/>
    <property type="match status" value="1"/>
</dbReference>